<evidence type="ECO:0000313" key="3">
    <source>
        <dbReference type="Proteomes" id="UP000008370"/>
    </source>
</evidence>
<gene>
    <name evidence="2" type="ORF">PHACADRAFT_259697</name>
</gene>
<feature type="transmembrane region" description="Helical" evidence="1">
    <location>
        <begin position="241"/>
        <end position="264"/>
    </location>
</feature>
<keyword evidence="1" id="KW-0472">Membrane</keyword>
<feature type="transmembrane region" description="Helical" evidence="1">
    <location>
        <begin position="55"/>
        <end position="75"/>
    </location>
</feature>
<proteinExistence type="predicted"/>
<dbReference type="GO" id="GO:0032153">
    <property type="term" value="C:cell division site"/>
    <property type="evidence" value="ECO:0007669"/>
    <property type="project" value="TreeGrafter"/>
</dbReference>
<dbReference type="EMBL" id="JH930474">
    <property type="protein sequence ID" value="EKM53369.1"/>
    <property type="molecule type" value="Genomic_DNA"/>
</dbReference>
<dbReference type="InterPro" id="IPR009571">
    <property type="entry name" value="SUR7/Rim9-like_fungi"/>
</dbReference>
<dbReference type="Proteomes" id="UP000008370">
    <property type="component" value="Unassembled WGS sequence"/>
</dbReference>
<dbReference type="InParanoid" id="K5W382"/>
<dbReference type="KEGG" id="pco:PHACADRAFT_259697"/>
<dbReference type="GO" id="GO:0035838">
    <property type="term" value="C:growing cell tip"/>
    <property type="evidence" value="ECO:0007669"/>
    <property type="project" value="TreeGrafter"/>
</dbReference>
<dbReference type="InterPro" id="IPR051380">
    <property type="entry name" value="pH-response_reg_palI/RIM9"/>
</dbReference>
<dbReference type="RefSeq" id="XP_007398061.1">
    <property type="nucleotide sequence ID" value="XM_007397999.1"/>
</dbReference>
<evidence type="ECO:0000313" key="2">
    <source>
        <dbReference type="EMBL" id="EKM53369.1"/>
    </source>
</evidence>
<reference evidence="2 3" key="1">
    <citation type="journal article" date="2012" name="BMC Genomics">
        <title>Comparative genomics of the white-rot fungi, Phanerochaete carnosa and P. chrysosporium, to elucidate the genetic basis of the distinct wood types they colonize.</title>
        <authorList>
            <person name="Suzuki H."/>
            <person name="MacDonald J."/>
            <person name="Syed K."/>
            <person name="Salamov A."/>
            <person name="Hori C."/>
            <person name="Aerts A."/>
            <person name="Henrissat B."/>
            <person name="Wiebenga A."/>
            <person name="vanKuyk P.A."/>
            <person name="Barry K."/>
            <person name="Lindquist E."/>
            <person name="LaButti K."/>
            <person name="Lapidus A."/>
            <person name="Lucas S."/>
            <person name="Coutinho P."/>
            <person name="Gong Y."/>
            <person name="Samejima M."/>
            <person name="Mahadevan R."/>
            <person name="Abou-Zaid M."/>
            <person name="de Vries R.P."/>
            <person name="Igarashi K."/>
            <person name="Yadav J.S."/>
            <person name="Grigoriev I.V."/>
            <person name="Master E.R."/>
        </authorList>
    </citation>
    <scope>NUCLEOTIDE SEQUENCE [LARGE SCALE GENOMIC DNA]</scope>
    <source>
        <strain evidence="2 3">HHB-10118-sp</strain>
    </source>
</reference>
<dbReference type="PANTHER" id="PTHR28013">
    <property type="entry name" value="PROTEIN DCV1-RELATED"/>
    <property type="match status" value="1"/>
</dbReference>
<keyword evidence="3" id="KW-1185">Reference proteome</keyword>
<dbReference type="HOGENOM" id="CLU_076420_1_0_1"/>
<dbReference type="GO" id="GO:0005886">
    <property type="term" value="C:plasma membrane"/>
    <property type="evidence" value="ECO:0007669"/>
    <property type="project" value="InterPro"/>
</dbReference>
<evidence type="ECO:0000256" key="1">
    <source>
        <dbReference type="SAM" id="Phobius"/>
    </source>
</evidence>
<name>K5W382_PHACS</name>
<dbReference type="PANTHER" id="PTHR28013:SF4">
    <property type="entry name" value="MARVEL DOMAIN-CONTAINING PROTEIN"/>
    <property type="match status" value="1"/>
</dbReference>
<keyword evidence="1" id="KW-1133">Transmembrane helix</keyword>
<evidence type="ECO:0008006" key="4">
    <source>
        <dbReference type="Google" id="ProtNLM"/>
    </source>
</evidence>
<dbReference type="Pfam" id="PF06687">
    <property type="entry name" value="SUR7"/>
    <property type="match status" value="1"/>
</dbReference>
<accession>K5W382</accession>
<protein>
    <recommendedName>
        <fullName evidence="4">Pali-domain-containing protein</fullName>
    </recommendedName>
</protein>
<feature type="transmembrane region" description="Helical" evidence="1">
    <location>
        <begin position="195"/>
        <end position="221"/>
    </location>
</feature>
<organism evidence="2 3">
    <name type="scientific">Phanerochaete carnosa (strain HHB-10118-sp)</name>
    <name type="common">White-rot fungus</name>
    <name type="synonym">Peniophora carnosa</name>
    <dbReference type="NCBI Taxonomy" id="650164"/>
    <lineage>
        <taxon>Eukaryota</taxon>
        <taxon>Fungi</taxon>
        <taxon>Dikarya</taxon>
        <taxon>Basidiomycota</taxon>
        <taxon>Agaricomycotina</taxon>
        <taxon>Agaricomycetes</taxon>
        <taxon>Polyporales</taxon>
        <taxon>Phanerochaetaceae</taxon>
        <taxon>Phanerochaete</taxon>
    </lineage>
</organism>
<feature type="transmembrane region" description="Helical" evidence="1">
    <location>
        <begin position="166"/>
        <end position="188"/>
    </location>
</feature>
<dbReference type="GeneID" id="18917498"/>
<keyword evidence="1" id="KW-0812">Transmembrane</keyword>
<dbReference type="OrthoDB" id="3881at2759"/>
<sequence length="282" mass="31205">MPTIIVEEEDDGYRGHQHHHNYGSHRRHHRRYSRWHACFPCCAHRKPRFHSTARFHFAAWLTFIVLFFAFVLYLLPALSLPIIRAVYLLQINYSPPPNQPATNSATNLRFGVWGFCASTVLDLPTIFKNDGECTAPRLGYDIPVDVLSLAGFPPQVSEDLLEGLKILLVLHPISAGLAFLALVLAIFVRSQTMTVLTLLVTIIMAIVGSVSLAADLALTIVASDKIHDELGNQLAVSFGNAVWMIVAAAALSWVAVIALSAIACRCCGIRRRHGWYGDGFYG</sequence>
<dbReference type="AlphaFoldDB" id="K5W382"/>